<gene>
    <name evidence="1" type="ORF">CYR75_00130</name>
</gene>
<keyword evidence="2" id="KW-1185">Reference proteome</keyword>
<dbReference type="KEGG" id="paru:CYR75_00130"/>
<dbReference type="Proteomes" id="UP000234882">
    <property type="component" value="Chromosome"/>
</dbReference>
<protein>
    <submittedName>
        <fullName evidence="1">Phage portal protein</fullName>
    </submittedName>
</protein>
<dbReference type="AlphaFoldDB" id="A0A2K9MBC1"/>
<dbReference type="OrthoDB" id="9770450at2"/>
<dbReference type="EMBL" id="CP025583">
    <property type="protein sequence ID" value="AUM72924.1"/>
    <property type="molecule type" value="Genomic_DNA"/>
</dbReference>
<accession>A0A2K9MBC1</accession>
<dbReference type="RefSeq" id="WP_101498310.1">
    <property type="nucleotide sequence ID" value="NZ_CP025583.1"/>
</dbReference>
<dbReference type="GO" id="GO:0019068">
    <property type="term" value="P:virion assembly"/>
    <property type="evidence" value="ECO:0007669"/>
    <property type="project" value="InterPro"/>
</dbReference>
<dbReference type="InterPro" id="IPR006429">
    <property type="entry name" value="Phage_lambda_portal"/>
</dbReference>
<dbReference type="Pfam" id="PF05136">
    <property type="entry name" value="Phage_portal_2"/>
    <property type="match status" value="1"/>
</dbReference>
<evidence type="ECO:0000313" key="2">
    <source>
        <dbReference type="Proteomes" id="UP000234882"/>
    </source>
</evidence>
<name>A0A2K9MBC1_9RHOB</name>
<dbReference type="GO" id="GO:0005198">
    <property type="term" value="F:structural molecule activity"/>
    <property type="evidence" value="ECO:0007669"/>
    <property type="project" value="InterPro"/>
</dbReference>
<proteinExistence type="predicted"/>
<organism evidence="1 2">
    <name type="scientific">Paracoccus jeotgali</name>
    <dbReference type="NCBI Taxonomy" id="2065379"/>
    <lineage>
        <taxon>Bacteria</taxon>
        <taxon>Pseudomonadati</taxon>
        <taxon>Pseudomonadota</taxon>
        <taxon>Alphaproteobacteria</taxon>
        <taxon>Rhodobacterales</taxon>
        <taxon>Paracoccaceae</taxon>
        <taxon>Paracoccus</taxon>
    </lineage>
</organism>
<sequence length="452" mass="48838">MGLLSRILNRAPEKPSAVRAYDAATASRTRFNAGQNRFASYGPETIAASSSIRSRARHAAENNALAVSAIAAWVDATIGAGMVPTSQHSDPETRKALDAYFARWAKRADASGRGDFWAMQTAIVKAQRIDGEAFAMWRGDKLLQLPPEQVADLTTDSIAAGVELNDDGAAIAFHVHPTRPDAIQATYAPPVRVDAADMMQVFEPAGPGAVRGVSPLAPILLALAELDSAEDALLTQTKIAALLSVILTNESDVATDDPLADGQSLEPGAILRLAGNWKVHAVAPQQSQQAGEFLRHLTHRIASGVGVPVWLVTSDVSQANYSSLRAALVAFRQRVERYQFQTLVPQFLDPVWRRVATMAALELGLEFSDELFDVEFIPPAQPWVDPAKDARAVIEQMEAGLMSRRQAVSALGYSIEKLDAEIAADRARETSLGLTFSSPIQHFVEQKVNKDE</sequence>
<evidence type="ECO:0000313" key="1">
    <source>
        <dbReference type="EMBL" id="AUM72924.1"/>
    </source>
</evidence>
<reference evidence="2" key="1">
    <citation type="submission" date="2017-12" db="EMBL/GenBank/DDBJ databases">
        <title>Genomic analysis of Paracoccus sp. CBA4604.</title>
        <authorList>
            <person name="Roh S.W."/>
            <person name="Kim J.Y."/>
            <person name="Kim J.S."/>
        </authorList>
    </citation>
    <scope>NUCLEOTIDE SEQUENCE [LARGE SCALE GENOMIC DNA]</scope>
    <source>
        <strain evidence="2">CBA4604</strain>
    </source>
</reference>